<dbReference type="Proteomes" id="UP001469553">
    <property type="component" value="Unassembled WGS sequence"/>
</dbReference>
<evidence type="ECO:0000313" key="2">
    <source>
        <dbReference type="Proteomes" id="UP001469553"/>
    </source>
</evidence>
<organism evidence="1 2">
    <name type="scientific">Ameca splendens</name>
    <dbReference type="NCBI Taxonomy" id="208324"/>
    <lineage>
        <taxon>Eukaryota</taxon>
        <taxon>Metazoa</taxon>
        <taxon>Chordata</taxon>
        <taxon>Craniata</taxon>
        <taxon>Vertebrata</taxon>
        <taxon>Euteleostomi</taxon>
        <taxon>Actinopterygii</taxon>
        <taxon>Neopterygii</taxon>
        <taxon>Teleostei</taxon>
        <taxon>Neoteleostei</taxon>
        <taxon>Acanthomorphata</taxon>
        <taxon>Ovalentaria</taxon>
        <taxon>Atherinomorphae</taxon>
        <taxon>Cyprinodontiformes</taxon>
        <taxon>Goodeidae</taxon>
        <taxon>Ameca</taxon>
    </lineage>
</organism>
<comment type="caution">
    <text evidence="1">The sequence shown here is derived from an EMBL/GenBank/DDBJ whole genome shotgun (WGS) entry which is preliminary data.</text>
</comment>
<sequence>MEVGILSACLSVDFVFPGMTDMVYLITWQAAWGSNECDCVVINYICHINLCLDYTAPSTIIANPGKDAHKSPLNKAFPGGRPLVDSKIRFLSPSTFLLGLASPAALFISHPEPGPDTREVF</sequence>
<accession>A0ABV0YDW9</accession>
<proteinExistence type="predicted"/>
<name>A0ABV0YDW9_9TELE</name>
<gene>
    <name evidence="1" type="ORF">AMECASPLE_018887</name>
</gene>
<dbReference type="EMBL" id="JAHRIP010029707">
    <property type="protein sequence ID" value="MEQ2292019.1"/>
    <property type="molecule type" value="Genomic_DNA"/>
</dbReference>
<evidence type="ECO:0000313" key="1">
    <source>
        <dbReference type="EMBL" id="MEQ2292019.1"/>
    </source>
</evidence>
<keyword evidence="2" id="KW-1185">Reference proteome</keyword>
<reference evidence="1 2" key="1">
    <citation type="submission" date="2021-06" db="EMBL/GenBank/DDBJ databases">
        <authorList>
            <person name="Palmer J.M."/>
        </authorList>
    </citation>
    <scope>NUCLEOTIDE SEQUENCE [LARGE SCALE GENOMIC DNA]</scope>
    <source>
        <strain evidence="1 2">AS_MEX2019</strain>
        <tissue evidence="1">Muscle</tissue>
    </source>
</reference>
<protein>
    <submittedName>
        <fullName evidence="1">Uncharacterized protein</fullName>
    </submittedName>
</protein>